<dbReference type="AlphaFoldDB" id="A0A0F8WL37"/>
<dbReference type="SUPFAM" id="SSF48208">
    <property type="entry name" value="Six-hairpin glycosidases"/>
    <property type="match status" value="1"/>
</dbReference>
<evidence type="ECO:0000313" key="9">
    <source>
        <dbReference type="Proteomes" id="UP000034291"/>
    </source>
</evidence>
<dbReference type="STRING" id="308745.A0A0F8WL37"/>
<dbReference type="OrthoDB" id="10036721at2759"/>
<proteinExistence type="predicted"/>
<dbReference type="Pfam" id="PF05592">
    <property type="entry name" value="Bac_rhamnosid"/>
    <property type="match status" value="1"/>
</dbReference>
<evidence type="ECO:0000259" key="7">
    <source>
        <dbReference type="Pfam" id="PF17390"/>
    </source>
</evidence>
<feature type="domain" description="Bacterial alpha-L-rhamnosidase N-terminal" evidence="5">
    <location>
        <begin position="160"/>
        <end position="331"/>
    </location>
</feature>
<evidence type="ECO:0000256" key="2">
    <source>
        <dbReference type="ARBA" id="ARBA00012652"/>
    </source>
</evidence>
<name>A0A0F8WL37_9EURO</name>
<dbReference type="Gene3D" id="1.50.10.10">
    <property type="match status" value="1"/>
</dbReference>
<dbReference type="Gene3D" id="2.60.420.10">
    <property type="entry name" value="Maltose phosphorylase, domain 3"/>
    <property type="match status" value="1"/>
</dbReference>
<dbReference type="InterPro" id="IPR035398">
    <property type="entry name" value="Bac_rhamnosid_C"/>
</dbReference>
<gene>
    <name evidence="8" type="ORF">ARAM_000980</name>
</gene>
<keyword evidence="3" id="KW-0378">Hydrolase</keyword>
<dbReference type="InterPro" id="IPR013737">
    <property type="entry name" value="Bac_rhamnosid_N"/>
</dbReference>
<feature type="domain" description="Alpha-L-rhamnosidase C-terminal" evidence="7">
    <location>
        <begin position="802"/>
        <end position="877"/>
    </location>
</feature>
<dbReference type="Gene3D" id="2.60.40.10">
    <property type="entry name" value="Immunoglobulins"/>
    <property type="match status" value="1"/>
</dbReference>
<dbReference type="PIRSF" id="PIRSF010631">
    <property type="entry name" value="A-rhamnsds"/>
    <property type="match status" value="1"/>
</dbReference>
<evidence type="ECO:0000313" key="8">
    <source>
        <dbReference type="EMBL" id="KKK12042.1"/>
    </source>
</evidence>
<dbReference type="PANTHER" id="PTHR33307:SF6">
    <property type="entry name" value="ALPHA-RHAMNOSIDASE (EUROFUNG)-RELATED"/>
    <property type="match status" value="1"/>
</dbReference>
<protein>
    <recommendedName>
        <fullName evidence="2">alpha-L-rhamnosidase</fullName>
        <ecNumber evidence="2">3.2.1.40</ecNumber>
    </recommendedName>
</protein>
<evidence type="ECO:0000259" key="5">
    <source>
        <dbReference type="Pfam" id="PF08531"/>
    </source>
</evidence>
<dbReference type="GO" id="GO:0030596">
    <property type="term" value="F:alpha-L-rhamnosidase activity"/>
    <property type="evidence" value="ECO:0007669"/>
    <property type="project" value="UniProtKB-EC"/>
</dbReference>
<dbReference type="InterPro" id="IPR012341">
    <property type="entry name" value="6hp_glycosidase-like_sf"/>
</dbReference>
<dbReference type="InterPro" id="IPR008902">
    <property type="entry name" value="Rhamnosid_concanavalin"/>
</dbReference>
<comment type="caution">
    <text evidence="8">The sequence shown here is derived from an EMBL/GenBank/DDBJ whole genome shotgun (WGS) entry which is preliminary data.</text>
</comment>
<dbReference type="Pfam" id="PF17390">
    <property type="entry name" value="Bac_rhamnosid_C"/>
    <property type="match status" value="1"/>
</dbReference>
<evidence type="ECO:0000259" key="6">
    <source>
        <dbReference type="Pfam" id="PF17389"/>
    </source>
</evidence>
<dbReference type="Pfam" id="PF17389">
    <property type="entry name" value="Bac_rhamnosid6H"/>
    <property type="match status" value="1"/>
</dbReference>
<dbReference type="Pfam" id="PF25788">
    <property type="entry name" value="Ig_Rha78A_N"/>
    <property type="match status" value="1"/>
</dbReference>
<dbReference type="Gene3D" id="2.60.120.260">
    <property type="entry name" value="Galactose-binding domain-like"/>
    <property type="match status" value="2"/>
</dbReference>
<organism evidence="8 9">
    <name type="scientific">Aspergillus rambellii</name>
    <dbReference type="NCBI Taxonomy" id="308745"/>
    <lineage>
        <taxon>Eukaryota</taxon>
        <taxon>Fungi</taxon>
        <taxon>Dikarya</taxon>
        <taxon>Ascomycota</taxon>
        <taxon>Pezizomycotina</taxon>
        <taxon>Eurotiomycetes</taxon>
        <taxon>Eurotiomycetidae</taxon>
        <taxon>Eurotiales</taxon>
        <taxon>Aspergillaceae</taxon>
        <taxon>Aspergillus</taxon>
        <taxon>Aspergillus subgen. Nidulantes</taxon>
    </lineage>
</organism>
<dbReference type="InterPro" id="IPR013783">
    <property type="entry name" value="Ig-like_fold"/>
</dbReference>
<sequence>MTEENPHLTPPSFEQHPTGFGIEVAAPRISWRFLSSPSTTQNWEQSAYDVELIHLPGSKVETYHISSGNSVLVPWPSRPLLSRERARVRVRAYGRTKTSEHTKDSGETDWSPWAMVECALLNRSDWIGRPITIAEEREVNGPQRPLRFRKTFTIPLTEGISKARLYMTSLGSYTAYINGRRVGDECLAPGWTSYHHRINYQVFDIATLVEPARVNVIAVEVGEGWYATRLGFLGGKRCIWGKDLAVLAQIEMVSEDGEEFRLVSNDSWKCKLSAIIRSELYDGELYDAREEEEGWNGGEAFDDSSWLRTRSLALPSAQLVIPDAPPVRVIEVIKPVEIFTTPLGKTVIDFGQNMVGKLCIHHLKKPSGTKLTFAHAEVMETGELGVRPLRDAKCTDQIITSDEDLVDWSPKYTYHGFRYVQVDGWSTADKICPLTTLSVSALVMHTDMVRSGHFSCSHPMVNKLHENAVWSMRGNFFSVPTDCPQRDERLGWTGDIQIFCPSANFLYNTAGILGDWLKDVALEHLSLEHAIPPLVIPNALEDRWDGDPHAVWDDATVLTPWALYQSYGDVEILRRQYQSMITWVDRGIPRGPDGLWNIERWQLGDWLDPTAPPDQPGNSRTNATLVADAYLIRVTLIIAQVSEILHEESNATRYHDDYLRLKAIFQQKYIAPSGLIIGDSQTALSLALMFALYDTDKQKATAGERLAYLVRLAAFRVSTGFVGTPIITHALTSAGYSQLAYRMLLEKGCPSWLYPITMGATTVWERWDSMTPDGSINSGEMTSFNHYALGSVINWLHTTVAGISPIDPGWKKIRVQPIPGGTITSARATYETSYGRVECAWKVQDNDTFVLDLAVPPNSSALVILPGRDEEQWVGSGRHSFGGGYAPGPWPPEPIRDFLGQPSVEFIA</sequence>
<comment type="catalytic activity">
    <reaction evidence="1">
        <text>Hydrolysis of terminal non-reducing alpha-L-rhamnose residues in alpha-L-rhamnosides.</text>
        <dbReference type="EC" id="3.2.1.40"/>
    </reaction>
</comment>
<accession>A0A0F8WL37</accession>
<dbReference type="EC" id="3.2.1.40" evidence="2"/>
<feature type="domain" description="Alpha-L-rhamnosidase six-hairpin glycosidase" evidence="6">
    <location>
        <begin position="451"/>
        <end position="800"/>
    </location>
</feature>
<dbReference type="PANTHER" id="PTHR33307">
    <property type="entry name" value="ALPHA-RHAMNOSIDASE (EUROFUNG)"/>
    <property type="match status" value="1"/>
</dbReference>
<dbReference type="InterPro" id="IPR008928">
    <property type="entry name" value="6-hairpin_glycosidase_sf"/>
</dbReference>
<dbReference type="InterPro" id="IPR016007">
    <property type="entry name" value="Alpha_rhamnosid"/>
</dbReference>
<keyword evidence="9" id="KW-1185">Reference proteome</keyword>
<dbReference type="GO" id="GO:0005975">
    <property type="term" value="P:carbohydrate metabolic process"/>
    <property type="evidence" value="ECO:0007669"/>
    <property type="project" value="InterPro"/>
</dbReference>
<reference evidence="8 9" key="1">
    <citation type="submission" date="2015-02" db="EMBL/GenBank/DDBJ databases">
        <title>Draft Genome Sequences of Two Closely-Related Aflatoxigenic Aspergillus Species Obtained from the Cote d'Ivoire.</title>
        <authorList>
            <person name="Moore G.G."/>
            <person name="Beltz S.B."/>
            <person name="Mack B.M."/>
        </authorList>
    </citation>
    <scope>NUCLEOTIDE SEQUENCE [LARGE SCALE GENOMIC DNA]</scope>
    <source>
        <strain evidence="8 9">SRRC1468</strain>
    </source>
</reference>
<dbReference type="EMBL" id="JZBS01004128">
    <property type="protein sequence ID" value="KKK12042.1"/>
    <property type="molecule type" value="Genomic_DNA"/>
</dbReference>
<feature type="domain" description="Alpha-L-rhamnosidase concanavalin-like" evidence="4">
    <location>
        <begin position="341"/>
        <end position="445"/>
    </location>
</feature>
<evidence type="ECO:0000256" key="3">
    <source>
        <dbReference type="ARBA" id="ARBA00022801"/>
    </source>
</evidence>
<dbReference type="Pfam" id="PF08531">
    <property type="entry name" value="Bac_rhamnosid_N"/>
    <property type="match status" value="1"/>
</dbReference>
<evidence type="ECO:0000259" key="4">
    <source>
        <dbReference type="Pfam" id="PF05592"/>
    </source>
</evidence>
<evidence type="ECO:0000256" key="1">
    <source>
        <dbReference type="ARBA" id="ARBA00001445"/>
    </source>
</evidence>
<dbReference type="Proteomes" id="UP000034291">
    <property type="component" value="Unassembled WGS sequence"/>
</dbReference>
<dbReference type="InterPro" id="IPR035396">
    <property type="entry name" value="Bac_rhamnosid6H"/>
</dbReference>